<reference evidence="2 3" key="1">
    <citation type="journal article" date="2011" name="J. Bacteriol.">
        <title>Complete genome sequence of the dog commensal and human pathogen Capnocytophaga canimorsus strain 5.</title>
        <authorList>
            <person name="Manfredi P."/>
            <person name="Pagni M."/>
            <person name="Cornelis G.R."/>
        </authorList>
    </citation>
    <scope>NUCLEOTIDE SEQUENCE [LARGE SCALE GENOMIC DNA]</scope>
    <source>
        <strain evidence="3">5</strain>
    </source>
</reference>
<gene>
    <name evidence="2" type="ordered locus">Ccan_12800</name>
</gene>
<name>F9YPQ0_CAPCC</name>
<dbReference type="AlphaFoldDB" id="F9YPQ0"/>
<sequence length="51" mass="6339">MIQYLLKYRNKLNDRIEQYCQQLPLKTRRNYIIIGFIIYVLLTFVVLIKFK</sequence>
<protein>
    <submittedName>
        <fullName evidence="2">Uncharacterized protein</fullName>
    </submittedName>
</protein>
<evidence type="ECO:0000313" key="3">
    <source>
        <dbReference type="Proteomes" id="UP000008895"/>
    </source>
</evidence>
<keyword evidence="1" id="KW-0472">Membrane</keyword>
<dbReference type="STRING" id="860228.Ccan_12800"/>
<dbReference type="HOGENOM" id="CLU_3096892_0_0_10"/>
<dbReference type="Proteomes" id="UP000008895">
    <property type="component" value="Chromosome"/>
</dbReference>
<keyword evidence="1" id="KW-1133">Transmembrane helix</keyword>
<accession>F9YPQ0</accession>
<evidence type="ECO:0000313" key="2">
    <source>
        <dbReference type="EMBL" id="AEK23396.1"/>
    </source>
</evidence>
<keyword evidence="3" id="KW-1185">Reference proteome</keyword>
<dbReference type="KEGG" id="ccm:Ccan_12800"/>
<dbReference type="RefSeq" id="WP_013997385.1">
    <property type="nucleotide sequence ID" value="NC_015846.1"/>
</dbReference>
<dbReference type="OrthoDB" id="9872273at2"/>
<keyword evidence="1" id="KW-0812">Transmembrane</keyword>
<feature type="transmembrane region" description="Helical" evidence="1">
    <location>
        <begin position="31"/>
        <end position="50"/>
    </location>
</feature>
<organism evidence="2 3">
    <name type="scientific">Capnocytophaga canimorsus (strain 5)</name>
    <dbReference type="NCBI Taxonomy" id="860228"/>
    <lineage>
        <taxon>Bacteria</taxon>
        <taxon>Pseudomonadati</taxon>
        <taxon>Bacteroidota</taxon>
        <taxon>Flavobacteriia</taxon>
        <taxon>Flavobacteriales</taxon>
        <taxon>Flavobacteriaceae</taxon>
        <taxon>Capnocytophaga</taxon>
    </lineage>
</organism>
<proteinExistence type="predicted"/>
<evidence type="ECO:0000256" key="1">
    <source>
        <dbReference type="SAM" id="Phobius"/>
    </source>
</evidence>
<dbReference type="EMBL" id="CP002113">
    <property type="protein sequence ID" value="AEK23396.1"/>
    <property type="molecule type" value="Genomic_DNA"/>
</dbReference>